<protein>
    <submittedName>
        <fullName evidence="3">Uncharacterized protein</fullName>
    </submittedName>
</protein>
<feature type="region of interest" description="Disordered" evidence="1">
    <location>
        <begin position="1"/>
        <end position="21"/>
    </location>
</feature>
<dbReference type="AlphaFoldDB" id="A0A914VK71"/>
<reference evidence="3" key="1">
    <citation type="submission" date="2022-11" db="UniProtKB">
        <authorList>
            <consortium name="WormBaseParasite"/>
        </authorList>
    </citation>
    <scope>IDENTIFICATION</scope>
</reference>
<dbReference type="WBParaSite" id="PSAMB.scaffold2113size25298.g16348.t1">
    <property type="protein sequence ID" value="PSAMB.scaffold2113size25298.g16348.t1"/>
    <property type="gene ID" value="PSAMB.scaffold2113size25298.g16348"/>
</dbReference>
<name>A0A914VK71_9BILA</name>
<proteinExistence type="predicted"/>
<evidence type="ECO:0000313" key="2">
    <source>
        <dbReference type="Proteomes" id="UP000887566"/>
    </source>
</evidence>
<evidence type="ECO:0000313" key="3">
    <source>
        <dbReference type="WBParaSite" id="PSAMB.scaffold2113size25298.g16348.t1"/>
    </source>
</evidence>
<sequence>MSSDVGRRTASNGPTGMPRSDAIYGARAQGQENTFVAVSSCGGRNVAAGTVEERRVAPVTDRYLWAIVKRPQCVSANARLQRAAISGCMPRQMYTCRVKGCRVRHRRSLHTDYGASGAARTERRAANQIRPNRRIPR</sequence>
<accession>A0A914VK71</accession>
<feature type="compositionally biased region" description="Polar residues" evidence="1">
    <location>
        <begin position="1"/>
        <end position="14"/>
    </location>
</feature>
<organism evidence="2 3">
    <name type="scientific">Plectus sambesii</name>
    <dbReference type="NCBI Taxonomy" id="2011161"/>
    <lineage>
        <taxon>Eukaryota</taxon>
        <taxon>Metazoa</taxon>
        <taxon>Ecdysozoa</taxon>
        <taxon>Nematoda</taxon>
        <taxon>Chromadorea</taxon>
        <taxon>Plectida</taxon>
        <taxon>Plectina</taxon>
        <taxon>Plectoidea</taxon>
        <taxon>Plectidae</taxon>
        <taxon>Plectus</taxon>
    </lineage>
</organism>
<dbReference type="Proteomes" id="UP000887566">
    <property type="component" value="Unplaced"/>
</dbReference>
<keyword evidence="2" id="KW-1185">Reference proteome</keyword>
<evidence type="ECO:0000256" key="1">
    <source>
        <dbReference type="SAM" id="MobiDB-lite"/>
    </source>
</evidence>